<dbReference type="Proteomes" id="UP000800200">
    <property type="component" value="Unassembled WGS sequence"/>
</dbReference>
<evidence type="ECO:0000313" key="2">
    <source>
        <dbReference type="EMBL" id="KAF2191921.1"/>
    </source>
</evidence>
<feature type="non-terminal residue" evidence="2">
    <location>
        <position position="233"/>
    </location>
</feature>
<evidence type="ECO:0000259" key="1">
    <source>
        <dbReference type="Pfam" id="PF06985"/>
    </source>
</evidence>
<dbReference type="Pfam" id="PF06985">
    <property type="entry name" value="HET"/>
    <property type="match status" value="1"/>
</dbReference>
<dbReference type="InterPro" id="IPR052895">
    <property type="entry name" value="HetReg/Transcr_Mod"/>
</dbReference>
<evidence type="ECO:0000313" key="3">
    <source>
        <dbReference type="Proteomes" id="UP000800200"/>
    </source>
</evidence>
<dbReference type="InterPro" id="IPR010730">
    <property type="entry name" value="HET"/>
</dbReference>
<dbReference type="AlphaFoldDB" id="A0A6A6EKT8"/>
<accession>A0A6A6EKT8</accession>
<dbReference type="PANTHER" id="PTHR24148:SF73">
    <property type="entry name" value="HET DOMAIN PROTEIN (AFU_ORTHOLOGUE AFUA_8G01020)"/>
    <property type="match status" value="1"/>
</dbReference>
<name>A0A6A6EKT8_9PEZI</name>
<organism evidence="2 3">
    <name type="scientific">Zopfia rhizophila CBS 207.26</name>
    <dbReference type="NCBI Taxonomy" id="1314779"/>
    <lineage>
        <taxon>Eukaryota</taxon>
        <taxon>Fungi</taxon>
        <taxon>Dikarya</taxon>
        <taxon>Ascomycota</taxon>
        <taxon>Pezizomycotina</taxon>
        <taxon>Dothideomycetes</taxon>
        <taxon>Dothideomycetes incertae sedis</taxon>
        <taxon>Zopfiaceae</taxon>
        <taxon>Zopfia</taxon>
    </lineage>
</organism>
<dbReference type="PANTHER" id="PTHR24148">
    <property type="entry name" value="ANKYRIN REPEAT DOMAIN-CONTAINING PROTEIN 39 HOMOLOG-RELATED"/>
    <property type="match status" value="1"/>
</dbReference>
<dbReference type="OrthoDB" id="2157530at2759"/>
<proteinExistence type="predicted"/>
<dbReference type="EMBL" id="ML994616">
    <property type="protein sequence ID" value="KAF2191921.1"/>
    <property type="molecule type" value="Genomic_DNA"/>
</dbReference>
<protein>
    <submittedName>
        <fullName evidence="2">Heterokaryon incompatibility protein</fullName>
    </submittedName>
</protein>
<reference evidence="2" key="1">
    <citation type="journal article" date="2020" name="Stud. Mycol.">
        <title>101 Dothideomycetes genomes: a test case for predicting lifestyles and emergence of pathogens.</title>
        <authorList>
            <person name="Haridas S."/>
            <person name="Albert R."/>
            <person name="Binder M."/>
            <person name="Bloem J."/>
            <person name="Labutti K."/>
            <person name="Salamov A."/>
            <person name="Andreopoulos B."/>
            <person name="Baker S."/>
            <person name="Barry K."/>
            <person name="Bills G."/>
            <person name="Bluhm B."/>
            <person name="Cannon C."/>
            <person name="Castanera R."/>
            <person name="Culley D."/>
            <person name="Daum C."/>
            <person name="Ezra D."/>
            <person name="Gonzalez J."/>
            <person name="Henrissat B."/>
            <person name="Kuo A."/>
            <person name="Liang C."/>
            <person name="Lipzen A."/>
            <person name="Lutzoni F."/>
            <person name="Magnuson J."/>
            <person name="Mondo S."/>
            <person name="Nolan M."/>
            <person name="Ohm R."/>
            <person name="Pangilinan J."/>
            <person name="Park H.-J."/>
            <person name="Ramirez L."/>
            <person name="Alfaro M."/>
            <person name="Sun H."/>
            <person name="Tritt A."/>
            <person name="Yoshinaga Y."/>
            <person name="Zwiers L.-H."/>
            <person name="Turgeon B."/>
            <person name="Goodwin S."/>
            <person name="Spatafora J."/>
            <person name="Crous P."/>
            <person name="Grigoriev I."/>
        </authorList>
    </citation>
    <scope>NUCLEOTIDE SEQUENCE</scope>
    <source>
        <strain evidence="2">CBS 207.26</strain>
    </source>
</reference>
<keyword evidence="3" id="KW-1185">Reference proteome</keyword>
<gene>
    <name evidence="2" type="ORF">K469DRAFT_467014</name>
</gene>
<feature type="domain" description="Heterokaryon incompatibility" evidence="1">
    <location>
        <begin position="50"/>
        <end position="154"/>
    </location>
</feature>
<sequence>MTNRYEYRTLHCSRSEIRLLKLLPKDGSEKHKFIPTCRIFHATLHEKPKFVALSYVWGDATNSRLILVENTPVTVTKNLYDAMMALRPPEEHIVMWIDYLCINQSDGKEKSWQVGLMADIYQQAYKVVAWLGPADNSSDSVMDYLNSFGAKAEACGMDNGPEPYQEVWQKLALKPPAARDLSQSKVMIRTLAGKTLTFSQDALHSLFYSISGWHDQDNLLPIAGMKRLFTRPW</sequence>